<keyword evidence="5" id="KW-0677">Repeat</keyword>
<evidence type="ECO:0000313" key="12">
    <source>
        <dbReference type="EMBL" id="OAY65266.1"/>
    </source>
</evidence>
<keyword evidence="6" id="KW-1133">Transmembrane helix</keyword>
<dbReference type="SUPFAM" id="SSF52058">
    <property type="entry name" value="L domain-like"/>
    <property type="match status" value="1"/>
</dbReference>
<dbReference type="AlphaFoldDB" id="A0A199UKN2"/>
<dbReference type="PANTHER" id="PTHR48063">
    <property type="entry name" value="LRR RECEPTOR-LIKE KINASE"/>
    <property type="match status" value="1"/>
</dbReference>
<evidence type="ECO:0000259" key="11">
    <source>
        <dbReference type="Pfam" id="PF08263"/>
    </source>
</evidence>
<evidence type="ECO:0000256" key="9">
    <source>
        <dbReference type="SAM" id="MobiDB-lite"/>
    </source>
</evidence>
<sequence>MAPIYLLLFTIVIQAFAASGCFETERNALLAFKADLIDPRNRLASWKSQNCCAWKGVVCSNTTGHILKLNLRNSYDNIDYFPYGEGSSALGGKISPSLLLLNHLEHLDLSLNNFSEIRIPEYFGSLKNLRFGGNLQFALCESTSLLVLDISNNKLSGEIPSCLGMLQDQLLVLDMMNNNLTGKVPTSLGKLGALAILDLSNNSLSGEIPSSLQYCTQSFRNTYFSAIDRMYDRLYVAVALTLIRLRRRCGQINSGFPEKPRSRVGFRRVSDSVHSDPIARFDLFSCSGTTGLGPRLYCLKAPCRRRPDPSASLSADRRRPEPPGAPPLPLQPLLHPAASQPEPRPSLTRGLPARSHRMNPLPRPSPVSHRPSRPVAAALNPGRRRPGLQPSLARAAALEPWAAAAAARRLPSPPPASGDPPLSSPTCPGHRRRWEEPLDRALACAGSARSAVAAATLRRQPR</sequence>
<evidence type="ECO:0000256" key="6">
    <source>
        <dbReference type="ARBA" id="ARBA00022989"/>
    </source>
</evidence>
<evidence type="ECO:0000256" key="4">
    <source>
        <dbReference type="ARBA" id="ARBA00022729"/>
    </source>
</evidence>
<evidence type="ECO:0000256" key="7">
    <source>
        <dbReference type="ARBA" id="ARBA00023136"/>
    </source>
</evidence>
<dbReference type="InterPro" id="IPR013210">
    <property type="entry name" value="LRR_N_plant-typ"/>
</dbReference>
<keyword evidence="2" id="KW-0433">Leucine-rich repeat</keyword>
<dbReference type="GO" id="GO:0016020">
    <property type="term" value="C:membrane"/>
    <property type="evidence" value="ECO:0007669"/>
    <property type="project" value="UniProtKB-SubCell"/>
</dbReference>
<dbReference type="STRING" id="4615.A0A199UKN2"/>
<keyword evidence="3" id="KW-0812">Transmembrane</keyword>
<dbReference type="Proteomes" id="UP000092600">
    <property type="component" value="Unassembled WGS sequence"/>
</dbReference>
<evidence type="ECO:0000313" key="13">
    <source>
        <dbReference type="Proteomes" id="UP000092600"/>
    </source>
</evidence>
<feature type="domain" description="Leucine-rich repeat-containing N-terminal plant-type" evidence="11">
    <location>
        <begin position="24"/>
        <end position="60"/>
    </location>
</feature>
<dbReference type="InterPro" id="IPR032675">
    <property type="entry name" value="LRR_dom_sf"/>
</dbReference>
<evidence type="ECO:0000256" key="10">
    <source>
        <dbReference type="SAM" id="SignalP"/>
    </source>
</evidence>
<organism evidence="12 13">
    <name type="scientific">Ananas comosus</name>
    <name type="common">Pineapple</name>
    <name type="synonym">Ananas ananas</name>
    <dbReference type="NCBI Taxonomy" id="4615"/>
    <lineage>
        <taxon>Eukaryota</taxon>
        <taxon>Viridiplantae</taxon>
        <taxon>Streptophyta</taxon>
        <taxon>Embryophyta</taxon>
        <taxon>Tracheophyta</taxon>
        <taxon>Spermatophyta</taxon>
        <taxon>Magnoliopsida</taxon>
        <taxon>Liliopsida</taxon>
        <taxon>Poales</taxon>
        <taxon>Bromeliaceae</taxon>
        <taxon>Bromelioideae</taxon>
        <taxon>Ananas</taxon>
    </lineage>
</organism>
<gene>
    <name evidence="12" type="ORF">ACMD2_21963</name>
</gene>
<dbReference type="PANTHER" id="PTHR48063:SF90">
    <property type="entry name" value="OS11G0565920 PROTEIN"/>
    <property type="match status" value="1"/>
</dbReference>
<name>A0A199UKN2_ANACO</name>
<keyword evidence="7" id="KW-0472">Membrane</keyword>
<feature type="signal peptide" evidence="10">
    <location>
        <begin position="1"/>
        <end position="17"/>
    </location>
</feature>
<dbReference type="FunFam" id="3.80.10.10:FF:000041">
    <property type="entry name" value="LRR receptor-like serine/threonine-protein kinase ERECTA"/>
    <property type="match status" value="1"/>
</dbReference>
<evidence type="ECO:0000256" key="8">
    <source>
        <dbReference type="ARBA" id="ARBA00023180"/>
    </source>
</evidence>
<feature type="region of interest" description="Disordered" evidence="9">
    <location>
        <begin position="401"/>
        <end position="434"/>
    </location>
</feature>
<reference evidence="12 13" key="1">
    <citation type="journal article" date="2016" name="DNA Res.">
        <title>The draft genome of MD-2 pineapple using hybrid error correction of long reads.</title>
        <authorList>
            <person name="Redwan R.M."/>
            <person name="Saidin A."/>
            <person name="Kumar S.V."/>
        </authorList>
    </citation>
    <scope>NUCLEOTIDE SEQUENCE [LARGE SCALE GENOMIC DNA]</scope>
    <source>
        <strain evidence="13">cv. MD2</strain>
        <tissue evidence="12">Leaf</tissue>
    </source>
</reference>
<dbReference type="Gene3D" id="3.80.10.10">
    <property type="entry name" value="Ribonuclease Inhibitor"/>
    <property type="match status" value="2"/>
</dbReference>
<comment type="caution">
    <text evidence="12">The sequence shown here is derived from an EMBL/GenBank/DDBJ whole genome shotgun (WGS) entry which is preliminary data.</text>
</comment>
<keyword evidence="12" id="KW-0675">Receptor</keyword>
<feature type="region of interest" description="Disordered" evidence="9">
    <location>
        <begin position="306"/>
        <end position="388"/>
    </location>
</feature>
<comment type="subcellular location">
    <subcellularLocation>
        <location evidence="1">Membrane</location>
        <topology evidence="1">Single-pass type I membrane protein</topology>
    </subcellularLocation>
</comment>
<evidence type="ECO:0000256" key="1">
    <source>
        <dbReference type="ARBA" id="ARBA00004479"/>
    </source>
</evidence>
<dbReference type="EMBL" id="LSRQ01007098">
    <property type="protein sequence ID" value="OAY65266.1"/>
    <property type="molecule type" value="Genomic_DNA"/>
</dbReference>
<keyword evidence="8" id="KW-0325">Glycoprotein</keyword>
<dbReference type="PRINTS" id="PR00019">
    <property type="entry name" value="LEURICHRPT"/>
</dbReference>
<dbReference type="InterPro" id="IPR001611">
    <property type="entry name" value="Leu-rich_rpt"/>
</dbReference>
<dbReference type="Pfam" id="PF00560">
    <property type="entry name" value="LRR_1"/>
    <property type="match status" value="4"/>
</dbReference>
<feature type="chain" id="PRO_5008285301" evidence="10">
    <location>
        <begin position="18"/>
        <end position="462"/>
    </location>
</feature>
<dbReference type="InterPro" id="IPR046956">
    <property type="entry name" value="RLP23-like"/>
</dbReference>
<dbReference type="Pfam" id="PF08263">
    <property type="entry name" value="LRRNT_2"/>
    <property type="match status" value="1"/>
</dbReference>
<proteinExistence type="predicted"/>
<keyword evidence="4 10" id="KW-0732">Signal</keyword>
<evidence type="ECO:0000256" key="3">
    <source>
        <dbReference type="ARBA" id="ARBA00022692"/>
    </source>
</evidence>
<evidence type="ECO:0000256" key="5">
    <source>
        <dbReference type="ARBA" id="ARBA00022737"/>
    </source>
</evidence>
<feature type="compositionally biased region" description="Low complexity" evidence="9">
    <location>
        <begin position="401"/>
        <end position="410"/>
    </location>
</feature>
<accession>A0A199UKN2</accession>
<feature type="compositionally biased region" description="Low complexity" evidence="9">
    <location>
        <begin position="331"/>
        <end position="341"/>
    </location>
</feature>
<protein>
    <submittedName>
        <fullName evidence="12">Receptor-like protein 12</fullName>
    </submittedName>
</protein>
<evidence type="ECO:0000256" key="2">
    <source>
        <dbReference type="ARBA" id="ARBA00022614"/>
    </source>
</evidence>